<dbReference type="RefSeq" id="WP_207678230.1">
    <property type="nucleotide sequence ID" value="NZ_CP061800.1"/>
</dbReference>
<keyword evidence="3" id="KW-1185">Reference proteome</keyword>
<accession>A0A975BQE5</accession>
<sequence>MKYQLPELIDINRLQALTDSFYEITRISTAITDMKGTVLTSSGWQNICSKFHRINPLSRQKCVESHTTIANKLLEDRKYAVYECLNGLVEVAISIIIEGDHVANFLTGQLLFKPADPEFFRKQAYKYEFDETAYLEALSDVPVIPRKRIEPSITFFSYLSELIEETGTKQRKLLDAAERL</sequence>
<evidence type="ECO:0000313" key="3">
    <source>
        <dbReference type="Proteomes" id="UP000663722"/>
    </source>
</evidence>
<dbReference type="InterPro" id="IPR018771">
    <property type="entry name" value="PocR_dom"/>
</dbReference>
<dbReference type="Pfam" id="PF10114">
    <property type="entry name" value="PocR"/>
    <property type="match status" value="1"/>
</dbReference>
<proteinExistence type="predicted"/>
<dbReference type="Proteomes" id="UP000663722">
    <property type="component" value="Chromosome"/>
</dbReference>
<gene>
    <name evidence="2" type="ORF">dnm_057930</name>
</gene>
<protein>
    <submittedName>
        <fullName evidence="2">PocR domain-containing protein</fullName>
    </submittedName>
</protein>
<name>A0A975BQE5_9BACT</name>
<evidence type="ECO:0000313" key="2">
    <source>
        <dbReference type="EMBL" id="QTA89736.1"/>
    </source>
</evidence>
<organism evidence="2 3">
    <name type="scientific">Desulfonema magnum</name>
    <dbReference type="NCBI Taxonomy" id="45655"/>
    <lineage>
        <taxon>Bacteria</taxon>
        <taxon>Pseudomonadati</taxon>
        <taxon>Thermodesulfobacteriota</taxon>
        <taxon>Desulfobacteria</taxon>
        <taxon>Desulfobacterales</taxon>
        <taxon>Desulfococcaceae</taxon>
        <taxon>Desulfonema</taxon>
    </lineage>
</organism>
<dbReference type="EMBL" id="CP061800">
    <property type="protein sequence ID" value="QTA89736.1"/>
    <property type="molecule type" value="Genomic_DNA"/>
</dbReference>
<feature type="domain" description="PocR" evidence="1">
    <location>
        <begin position="7"/>
        <end position="166"/>
    </location>
</feature>
<evidence type="ECO:0000259" key="1">
    <source>
        <dbReference type="Pfam" id="PF10114"/>
    </source>
</evidence>
<dbReference type="KEGG" id="dmm:dnm_057930"/>
<dbReference type="AlphaFoldDB" id="A0A975BQE5"/>
<reference evidence="2" key="1">
    <citation type="journal article" date="2021" name="Microb. Physiol.">
        <title>Proteogenomic Insights into the Physiology of Marine, Sulfate-Reducing, Filamentous Desulfonema limicola and Desulfonema magnum.</title>
        <authorList>
            <person name="Schnaars V."/>
            <person name="Wohlbrand L."/>
            <person name="Scheve S."/>
            <person name="Hinrichs C."/>
            <person name="Reinhardt R."/>
            <person name="Rabus R."/>
        </authorList>
    </citation>
    <scope>NUCLEOTIDE SEQUENCE</scope>
    <source>
        <strain evidence="2">4be13</strain>
    </source>
</reference>